<organism evidence="2 3">
    <name type="scientific">Fomitopsis schrenkii</name>
    <name type="common">Brown rot fungus</name>
    <dbReference type="NCBI Taxonomy" id="2126942"/>
    <lineage>
        <taxon>Eukaryota</taxon>
        <taxon>Fungi</taxon>
        <taxon>Dikarya</taxon>
        <taxon>Basidiomycota</taxon>
        <taxon>Agaricomycotina</taxon>
        <taxon>Agaricomycetes</taxon>
        <taxon>Polyporales</taxon>
        <taxon>Fomitopsis</taxon>
    </lineage>
</organism>
<dbReference type="Proteomes" id="UP000015241">
    <property type="component" value="Unassembled WGS sequence"/>
</dbReference>
<evidence type="ECO:0000313" key="3">
    <source>
        <dbReference type="Proteomes" id="UP000015241"/>
    </source>
</evidence>
<dbReference type="InParanoid" id="S8FCH7"/>
<name>S8FCH7_FOMSC</name>
<dbReference type="HOGENOM" id="CLU_2558311_0_0_1"/>
<dbReference type="AlphaFoldDB" id="S8FCH7"/>
<reference evidence="2 3" key="1">
    <citation type="journal article" date="2012" name="Science">
        <title>The Paleozoic origin of enzymatic lignin decomposition reconstructed from 31 fungal genomes.</title>
        <authorList>
            <person name="Floudas D."/>
            <person name="Binder M."/>
            <person name="Riley R."/>
            <person name="Barry K."/>
            <person name="Blanchette R.A."/>
            <person name="Henrissat B."/>
            <person name="Martinez A.T."/>
            <person name="Otillar R."/>
            <person name="Spatafora J.W."/>
            <person name="Yadav J.S."/>
            <person name="Aerts A."/>
            <person name="Benoit I."/>
            <person name="Boyd A."/>
            <person name="Carlson A."/>
            <person name="Copeland A."/>
            <person name="Coutinho P.M."/>
            <person name="de Vries R.P."/>
            <person name="Ferreira P."/>
            <person name="Findley K."/>
            <person name="Foster B."/>
            <person name="Gaskell J."/>
            <person name="Glotzer D."/>
            <person name="Gorecki P."/>
            <person name="Heitman J."/>
            <person name="Hesse C."/>
            <person name="Hori C."/>
            <person name="Igarashi K."/>
            <person name="Jurgens J.A."/>
            <person name="Kallen N."/>
            <person name="Kersten P."/>
            <person name="Kohler A."/>
            <person name="Kuees U."/>
            <person name="Kumar T.K.A."/>
            <person name="Kuo A."/>
            <person name="LaButti K."/>
            <person name="Larrondo L.F."/>
            <person name="Lindquist E."/>
            <person name="Ling A."/>
            <person name="Lombard V."/>
            <person name="Lucas S."/>
            <person name="Lundell T."/>
            <person name="Martin R."/>
            <person name="McLaughlin D.J."/>
            <person name="Morgenstern I."/>
            <person name="Morin E."/>
            <person name="Murat C."/>
            <person name="Nagy L.G."/>
            <person name="Nolan M."/>
            <person name="Ohm R.A."/>
            <person name="Patyshakuliyeva A."/>
            <person name="Rokas A."/>
            <person name="Ruiz-Duenas F.J."/>
            <person name="Sabat G."/>
            <person name="Salamov A."/>
            <person name="Samejima M."/>
            <person name="Schmutz J."/>
            <person name="Slot J.C."/>
            <person name="St John F."/>
            <person name="Stenlid J."/>
            <person name="Sun H."/>
            <person name="Sun S."/>
            <person name="Syed K."/>
            <person name="Tsang A."/>
            <person name="Wiebenga A."/>
            <person name="Young D."/>
            <person name="Pisabarro A."/>
            <person name="Eastwood D.C."/>
            <person name="Martin F."/>
            <person name="Cullen D."/>
            <person name="Grigoriev I.V."/>
            <person name="Hibbett D.S."/>
        </authorList>
    </citation>
    <scope>NUCLEOTIDE SEQUENCE</scope>
    <source>
        <strain evidence="3">FP-58527</strain>
    </source>
</reference>
<feature type="compositionally biased region" description="Basic and acidic residues" evidence="1">
    <location>
        <begin position="73"/>
        <end position="82"/>
    </location>
</feature>
<keyword evidence="3" id="KW-1185">Reference proteome</keyword>
<evidence type="ECO:0000256" key="1">
    <source>
        <dbReference type="SAM" id="MobiDB-lite"/>
    </source>
</evidence>
<proteinExistence type="predicted"/>
<protein>
    <submittedName>
        <fullName evidence="2">Uncharacterized protein</fullName>
    </submittedName>
</protein>
<sequence>MTPPLEDATPDMLRMRIAVAWRLEYDDVLYIIPVPVRGFGLGPATRGRARGDGEREGGVPGLGLAGESVGVRNGERGLHGWV</sequence>
<feature type="region of interest" description="Disordered" evidence="1">
    <location>
        <begin position="43"/>
        <end position="82"/>
    </location>
</feature>
<evidence type="ECO:0000313" key="2">
    <source>
        <dbReference type="EMBL" id="EPS96184.1"/>
    </source>
</evidence>
<dbReference type="EMBL" id="KE504192">
    <property type="protein sequence ID" value="EPS96184.1"/>
    <property type="molecule type" value="Genomic_DNA"/>
</dbReference>
<accession>S8FCH7</accession>
<gene>
    <name evidence="2" type="ORF">FOMPIDRAFT_1025468</name>
</gene>